<dbReference type="Pfam" id="PF08540">
    <property type="entry name" value="HMG_CoA_synt_C"/>
    <property type="match status" value="2"/>
</dbReference>
<organism evidence="9 10">
    <name type="scientific">Apatococcus lobatus</name>
    <dbReference type="NCBI Taxonomy" id="904363"/>
    <lineage>
        <taxon>Eukaryota</taxon>
        <taxon>Viridiplantae</taxon>
        <taxon>Chlorophyta</taxon>
        <taxon>core chlorophytes</taxon>
        <taxon>Trebouxiophyceae</taxon>
        <taxon>Chlorellales</taxon>
        <taxon>Chlorellaceae</taxon>
        <taxon>Apatococcus</taxon>
    </lineage>
</organism>
<comment type="caution">
    <text evidence="9">The sequence shown here is derived from an EMBL/GenBank/DDBJ whole genome shotgun (WGS) entry which is preliminary data.</text>
</comment>
<evidence type="ECO:0000256" key="1">
    <source>
        <dbReference type="ARBA" id="ARBA00007061"/>
    </source>
</evidence>
<evidence type="ECO:0000256" key="5">
    <source>
        <dbReference type="RuleBase" id="RU364071"/>
    </source>
</evidence>
<dbReference type="PANTHER" id="PTHR43323:SF2">
    <property type="entry name" value="HYDROXYMETHYLGLUTARYL-COA SYNTHASE"/>
    <property type="match status" value="1"/>
</dbReference>
<keyword evidence="5" id="KW-1207">Sterol metabolism</keyword>
<evidence type="ECO:0000313" key="10">
    <source>
        <dbReference type="Proteomes" id="UP001438707"/>
    </source>
</evidence>
<evidence type="ECO:0000259" key="8">
    <source>
        <dbReference type="Pfam" id="PF08540"/>
    </source>
</evidence>
<dbReference type="EMBL" id="JALJOS010000029">
    <property type="protein sequence ID" value="KAK9822876.1"/>
    <property type="molecule type" value="Genomic_DNA"/>
</dbReference>
<feature type="domain" description="Hydroxymethylglutaryl-coenzyme A synthase C-terminal" evidence="8">
    <location>
        <begin position="179"/>
        <end position="238"/>
    </location>
</feature>
<feature type="binding site" evidence="4">
    <location>
        <position position="210"/>
    </location>
    <ligand>
        <name>CoA</name>
        <dbReference type="ChEBI" id="CHEBI:57287"/>
    </ligand>
</feature>
<feature type="compositionally biased region" description="Polar residues" evidence="6">
    <location>
        <begin position="284"/>
        <end position="294"/>
    </location>
</feature>
<feature type="active site" description="Acyl-thioester intermediate" evidence="3">
    <location>
        <position position="120"/>
    </location>
</feature>
<dbReference type="GO" id="GO:0010142">
    <property type="term" value="P:farnesyl diphosphate biosynthetic process, mevalonate pathway"/>
    <property type="evidence" value="ECO:0007669"/>
    <property type="project" value="InterPro"/>
</dbReference>
<reference evidence="9 10" key="1">
    <citation type="journal article" date="2024" name="Nat. Commun.">
        <title>Phylogenomics reveals the evolutionary origins of lichenization in chlorophyte algae.</title>
        <authorList>
            <person name="Puginier C."/>
            <person name="Libourel C."/>
            <person name="Otte J."/>
            <person name="Skaloud P."/>
            <person name="Haon M."/>
            <person name="Grisel S."/>
            <person name="Petersen M."/>
            <person name="Berrin J.G."/>
            <person name="Delaux P.M."/>
            <person name="Dal Grande F."/>
            <person name="Keller J."/>
        </authorList>
    </citation>
    <scope>NUCLEOTIDE SEQUENCE [LARGE SCALE GENOMIC DNA]</scope>
    <source>
        <strain evidence="9 10">SAG 2145</strain>
    </source>
</reference>
<feature type="domain" description="Hydroxymethylglutaryl-coenzyme A synthase C-terminal" evidence="8">
    <location>
        <begin position="320"/>
        <end position="543"/>
    </location>
</feature>
<dbReference type="PANTHER" id="PTHR43323">
    <property type="entry name" value="3-HYDROXY-3-METHYLGLUTARYL COENZYME A SYNTHASE"/>
    <property type="match status" value="1"/>
</dbReference>
<feature type="domain" description="Hydroxymethylglutaryl-coenzyme A synthase N-terminal" evidence="7">
    <location>
        <begin position="4"/>
        <end position="177"/>
    </location>
</feature>
<proteinExistence type="inferred from homology"/>
<evidence type="ECO:0000256" key="4">
    <source>
        <dbReference type="PIRSR" id="PIRSR610122-2"/>
    </source>
</evidence>
<dbReference type="InterPro" id="IPR016039">
    <property type="entry name" value="Thiolase-like"/>
</dbReference>
<keyword evidence="5" id="KW-0443">Lipid metabolism</keyword>
<feature type="compositionally biased region" description="Polar residues" evidence="6">
    <location>
        <begin position="261"/>
        <end position="273"/>
    </location>
</feature>
<feature type="binding site" evidence="4">
    <location>
        <position position="341"/>
    </location>
    <ligand>
        <name>CoA</name>
        <dbReference type="ChEBI" id="CHEBI:57287"/>
    </ligand>
</feature>
<name>A0AAW1QP62_9CHLO</name>
<keyword evidence="10" id="KW-1185">Reference proteome</keyword>
<dbReference type="Proteomes" id="UP001438707">
    <property type="component" value="Unassembled WGS sequence"/>
</dbReference>
<feature type="active site" description="Proton donor/acceptor" evidence="3">
    <location>
        <position position="332"/>
    </location>
</feature>
<keyword evidence="5" id="KW-0756">Sterol biosynthesis</keyword>
<evidence type="ECO:0000256" key="3">
    <source>
        <dbReference type="PIRSR" id="PIRSR610122-1"/>
    </source>
</evidence>
<dbReference type="EC" id="2.3.3.10" evidence="5"/>
<dbReference type="GO" id="GO:0004421">
    <property type="term" value="F:hydroxymethylglutaryl-CoA synthase activity"/>
    <property type="evidence" value="ECO:0007669"/>
    <property type="project" value="UniProtKB-EC"/>
</dbReference>
<keyword evidence="2 5" id="KW-0808">Transferase</keyword>
<accession>A0AAW1QP62</accession>
<keyword evidence="5" id="KW-0752">Steroid biosynthesis</keyword>
<dbReference type="InterPro" id="IPR013746">
    <property type="entry name" value="HMG_CoA_synt_C_dom"/>
</dbReference>
<dbReference type="CDD" id="cd00827">
    <property type="entry name" value="init_cond_enzymes"/>
    <property type="match status" value="1"/>
</dbReference>
<comment type="similarity">
    <text evidence="1 5">Belongs to the thiolase-like superfamily. HMG-CoA synthase family.</text>
</comment>
<evidence type="ECO:0000313" key="9">
    <source>
        <dbReference type="EMBL" id="KAK9822876.1"/>
    </source>
</evidence>
<gene>
    <name evidence="9" type="ORF">WJX74_000022</name>
</gene>
<dbReference type="InterPro" id="IPR010122">
    <property type="entry name" value="HMG_CoA_synthase_euk"/>
</dbReference>
<evidence type="ECO:0000256" key="2">
    <source>
        <dbReference type="ARBA" id="ARBA00022679"/>
    </source>
</evidence>
<keyword evidence="5" id="KW-0444">Lipid biosynthesis</keyword>
<dbReference type="Pfam" id="PF01154">
    <property type="entry name" value="HMG_CoA_synt_N"/>
    <property type="match status" value="1"/>
</dbReference>
<sequence>MPERPQHVGILAIEVYFPTHFVTQTALEQQTGAARGKFTEGLGQIEMAFCTDREDATSMGLTAFKQLLESYSVPFSQIGRLEVGSESGEDRGKSIKSTLMSLFAGSGNTDVEGVDCLNACYGSTAALQNAVAWVESSNWDGRLAVVVASDIAIYPPGPARPTGGAGAVAMLIGPNAPLALEPGMCATHMEHTYDFYKPHGVFPVVNGRSSIACYLGALEKCYARLCRKAASLGRQAGQSNTGLSLSSLATKAASLAGLASPETQQDPSQQQPAKPSGTAAAEGSSRSATGSSVNLVAEPESAEVVGLSSMDEAPICGSPGFGLGDVDYIVMHAPYHKIVRKGFARLLPIDRLSQEMGAQAMSEAQILNREASVVHGARREVSSKPSNASKEMERGLLLASSDAFEAKVQPSMLLSQHCGNMYAASLYASLASLLEARGSELEGKRVMLFAYGSGLASSAFTLVGRPTSSAFTLQRLAGQVDLRARLAARLEANPADFDAALQRLTDRFGAHSFMPEAPLADLLPGTFYLHSIDEQYKRKYCRKA</sequence>
<feature type="binding site" evidence="4">
    <location>
        <position position="337"/>
    </location>
    <ligand>
        <name>CoA</name>
        <dbReference type="ChEBI" id="CHEBI:57287"/>
    </ligand>
</feature>
<dbReference type="InterPro" id="IPR013528">
    <property type="entry name" value="HMG_CoA_synth_N"/>
</dbReference>
<feature type="active site" description="Proton donor/acceptor" evidence="3">
    <location>
        <position position="86"/>
    </location>
</feature>
<dbReference type="Gene3D" id="3.40.47.10">
    <property type="match status" value="1"/>
</dbReference>
<evidence type="ECO:0000259" key="7">
    <source>
        <dbReference type="Pfam" id="PF01154"/>
    </source>
</evidence>
<comment type="pathway">
    <text evidence="5">Metabolic intermediate biosynthesis; (R)-mevalonate biosynthesis; (R)-mevalonate from acetyl-CoA: step 2/3.</text>
</comment>
<dbReference type="GO" id="GO:0016126">
    <property type="term" value="P:sterol biosynthetic process"/>
    <property type="evidence" value="ECO:0007669"/>
    <property type="project" value="UniProtKB-KW"/>
</dbReference>
<keyword evidence="5" id="KW-0753">Steroid metabolism</keyword>
<dbReference type="NCBIfam" id="TIGR01833">
    <property type="entry name" value="HMG-CoA-S_euk"/>
    <property type="match status" value="1"/>
</dbReference>
<dbReference type="AlphaFoldDB" id="A0AAW1QP62"/>
<comment type="function">
    <text evidence="5">Catalyzes the condensation of acetyl-CoA with acetoacetyl-CoA to form HMG-CoA.</text>
</comment>
<evidence type="ECO:0000256" key="6">
    <source>
        <dbReference type="SAM" id="MobiDB-lite"/>
    </source>
</evidence>
<protein>
    <recommendedName>
        <fullName evidence="5">Hydroxymethylglutaryl-CoA synthase</fullName>
        <shortName evidence="5">HMG-CoA synthase</shortName>
        <ecNumber evidence="5">2.3.3.10</ecNumber>
    </recommendedName>
    <alternativeName>
        <fullName evidence="5">3-hydroxy-3-methylglutaryl coenzyme A synthase</fullName>
    </alternativeName>
</protein>
<comment type="catalytic activity">
    <reaction evidence="5">
        <text>acetoacetyl-CoA + acetyl-CoA + H2O = (3S)-3-hydroxy-3-methylglutaryl-CoA + CoA + H(+)</text>
        <dbReference type="Rhea" id="RHEA:10188"/>
        <dbReference type="ChEBI" id="CHEBI:15377"/>
        <dbReference type="ChEBI" id="CHEBI:15378"/>
        <dbReference type="ChEBI" id="CHEBI:43074"/>
        <dbReference type="ChEBI" id="CHEBI:57286"/>
        <dbReference type="ChEBI" id="CHEBI:57287"/>
        <dbReference type="ChEBI" id="CHEBI:57288"/>
        <dbReference type="EC" id="2.3.3.10"/>
    </reaction>
</comment>
<feature type="region of interest" description="Disordered" evidence="6">
    <location>
        <begin position="258"/>
        <end position="295"/>
    </location>
</feature>
<dbReference type="SUPFAM" id="SSF53901">
    <property type="entry name" value="Thiolase-like"/>
    <property type="match status" value="3"/>
</dbReference>
<dbReference type="GO" id="GO:0006084">
    <property type="term" value="P:acetyl-CoA metabolic process"/>
    <property type="evidence" value="ECO:0007669"/>
    <property type="project" value="InterPro"/>
</dbReference>